<accession>A0A9P9FVV9</accession>
<protein>
    <submittedName>
        <fullName evidence="1">Uncharacterized protein</fullName>
    </submittedName>
</protein>
<dbReference type="Proteomes" id="UP000738349">
    <property type="component" value="Unassembled WGS sequence"/>
</dbReference>
<proteinExistence type="predicted"/>
<keyword evidence="2" id="KW-1185">Reference proteome</keyword>
<evidence type="ECO:0000313" key="2">
    <source>
        <dbReference type="Proteomes" id="UP000738349"/>
    </source>
</evidence>
<sequence>MRRVPSTYLGKAFILLQFSSSNSFSLSLTELCSLLSAHDELRANTVQCKSAVHSTQKSASGRYWLPTTGLGLTIGIATGAGKAGQSNQANQLTVAGVGRGLYQGFTEVQTTRALNMGVR</sequence>
<name>A0A9P9FVV9_9HYPO</name>
<dbReference type="EMBL" id="JAGMUV010000001">
    <property type="protein sequence ID" value="KAH7176483.1"/>
    <property type="molecule type" value="Genomic_DNA"/>
</dbReference>
<gene>
    <name evidence="1" type="ORF">EDB81DRAFT_39542</name>
</gene>
<evidence type="ECO:0000313" key="1">
    <source>
        <dbReference type="EMBL" id="KAH7176483.1"/>
    </source>
</evidence>
<dbReference type="AlphaFoldDB" id="A0A9P9FVV9"/>
<comment type="caution">
    <text evidence="1">The sequence shown here is derived from an EMBL/GenBank/DDBJ whole genome shotgun (WGS) entry which is preliminary data.</text>
</comment>
<reference evidence="1" key="1">
    <citation type="journal article" date="2021" name="Nat. Commun.">
        <title>Genetic determinants of endophytism in the Arabidopsis root mycobiome.</title>
        <authorList>
            <person name="Mesny F."/>
            <person name="Miyauchi S."/>
            <person name="Thiergart T."/>
            <person name="Pickel B."/>
            <person name="Atanasova L."/>
            <person name="Karlsson M."/>
            <person name="Huettel B."/>
            <person name="Barry K.W."/>
            <person name="Haridas S."/>
            <person name="Chen C."/>
            <person name="Bauer D."/>
            <person name="Andreopoulos W."/>
            <person name="Pangilinan J."/>
            <person name="LaButti K."/>
            <person name="Riley R."/>
            <person name="Lipzen A."/>
            <person name="Clum A."/>
            <person name="Drula E."/>
            <person name="Henrissat B."/>
            <person name="Kohler A."/>
            <person name="Grigoriev I.V."/>
            <person name="Martin F.M."/>
            <person name="Hacquard S."/>
        </authorList>
    </citation>
    <scope>NUCLEOTIDE SEQUENCE</scope>
    <source>
        <strain evidence="1">MPI-CAGE-AT-0147</strain>
    </source>
</reference>
<organism evidence="1 2">
    <name type="scientific">Dactylonectria macrodidyma</name>
    <dbReference type="NCBI Taxonomy" id="307937"/>
    <lineage>
        <taxon>Eukaryota</taxon>
        <taxon>Fungi</taxon>
        <taxon>Dikarya</taxon>
        <taxon>Ascomycota</taxon>
        <taxon>Pezizomycotina</taxon>
        <taxon>Sordariomycetes</taxon>
        <taxon>Hypocreomycetidae</taxon>
        <taxon>Hypocreales</taxon>
        <taxon>Nectriaceae</taxon>
        <taxon>Dactylonectria</taxon>
    </lineage>
</organism>